<sequence length="191" mass="22343">MFFVGFVGNVGKKNRGFWKKNEKIKKKRMYKKLKDYFHHLADKHVMIQEHVGYFSREIIEKQSSFAGIASPFLAIYDYELGLDGGELNTLGRRKLVFSIVYADAPHDDFEGQQEKIDQAERIALQLLARIRWDSHQRDHFLYGAFEKDLTRIFPIEEPQAHLYGVDVEVHFKTKAPLEVNAADWEDTFLTC</sequence>
<dbReference type="Proteomes" id="UP000217250">
    <property type="component" value="Chromosome"/>
</dbReference>
<gene>
    <name evidence="1" type="ORF">CGC50_12250</name>
</gene>
<name>A0A250FUT1_9FLAO</name>
<dbReference type="KEGG" id="cgh:CGC50_12250"/>
<dbReference type="AlphaFoldDB" id="A0A250FUT1"/>
<dbReference type="EMBL" id="CP022386">
    <property type="protein sequence ID" value="ATA87828.1"/>
    <property type="molecule type" value="Genomic_DNA"/>
</dbReference>
<organism evidence="1 2">
    <name type="scientific">Capnocytophaga gingivalis</name>
    <dbReference type="NCBI Taxonomy" id="1017"/>
    <lineage>
        <taxon>Bacteria</taxon>
        <taxon>Pseudomonadati</taxon>
        <taxon>Bacteroidota</taxon>
        <taxon>Flavobacteriia</taxon>
        <taxon>Flavobacteriales</taxon>
        <taxon>Flavobacteriaceae</taxon>
        <taxon>Capnocytophaga</taxon>
    </lineage>
</organism>
<evidence type="ECO:0000313" key="1">
    <source>
        <dbReference type="EMBL" id="ATA87828.1"/>
    </source>
</evidence>
<reference evidence="2" key="1">
    <citation type="submission" date="2017-06" db="EMBL/GenBank/DDBJ databases">
        <title>Capnocytophaga spp. assemblies.</title>
        <authorList>
            <person name="Gulvik C.A."/>
        </authorList>
    </citation>
    <scope>NUCLEOTIDE SEQUENCE [LARGE SCALE GENOMIC DNA]</scope>
    <source>
        <strain evidence="2">H1496</strain>
    </source>
</reference>
<evidence type="ECO:0000313" key="2">
    <source>
        <dbReference type="Proteomes" id="UP000217250"/>
    </source>
</evidence>
<protein>
    <submittedName>
        <fullName evidence="1">Uncharacterized protein</fullName>
    </submittedName>
</protein>
<accession>A0A250FUT1</accession>
<proteinExistence type="predicted"/>